<reference evidence="1" key="1">
    <citation type="submission" date="2022-07" db="EMBL/GenBank/DDBJ databases">
        <title>Identification and characterization of Bacillus thuringiensis and other Bacillus cereus group isolates from spinach by whole genome sequencing.</title>
        <authorList>
            <person name="Zao X."/>
            <person name="Zervas A."/>
            <person name="Hendriks M."/>
            <person name="Rajkovic A."/>
            <person name="Van Overbeek L."/>
            <person name="Hendriksen N.B."/>
            <person name="Uyttendaele M."/>
        </authorList>
    </citation>
    <scope>NUCLEOTIDE SEQUENCE</scope>
    <source>
        <strain evidence="1">781001F-1</strain>
    </source>
</reference>
<evidence type="ECO:0000313" key="1">
    <source>
        <dbReference type="EMBL" id="MCQ6288952.1"/>
    </source>
</evidence>
<accession>A0AAW5L3V8</accession>
<organism evidence="1 2">
    <name type="scientific">Bacillus cereus</name>
    <dbReference type="NCBI Taxonomy" id="1396"/>
    <lineage>
        <taxon>Bacteria</taxon>
        <taxon>Bacillati</taxon>
        <taxon>Bacillota</taxon>
        <taxon>Bacilli</taxon>
        <taxon>Bacillales</taxon>
        <taxon>Bacillaceae</taxon>
        <taxon>Bacillus</taxon>
        <taxon>Bacillus cereus group</taxon>
    </lineage>
</organism>
<protein>
    <recommendedName>
        <fullName evidence="3">Protein kinase domain-containing protein</fullName>
    </recommendedName>
</protein>
<proteinExistence type="predicted"/>
<dbReference type="EMBL" id="JANHEB010000105">
    <property type="protein sequence ID" value="MCQ6288952.1"/>
    <property type="molecule type" value="Genomic_DNA"/>
</dbReference>
<comment type="caution">
    <text evidence="1">The sequence shown here is derived from an EMBL/GenBank/DDBJ whole genome shotgun (WGS) entry which is preliminary data.</text>
</comment>
<dbReference type="RefSeq" id="WP_256425470.1">
    <property type="nucleotide sequence ID" value="NZ_JANHDY010000130.1"/>
</dbReference>
<dbReference type="AlphaFoldDB" id="A0AAW5L3V8"/>
<gene>
    <name evidence="1" type="ORF">NPM19_30700</name>
</gene>
<name>A0AAW5L3V8_BACCE</name>
<evidence type="ECO:0008006" key="3">
    <source>
        <dbReference type="Google" id="ProtNLM"/>
    </source>
</evidence>
<evidence type="ECO:0000313" key="2">
    <source>
        <dbReference type="Proteomes" id="UP001204643"/>
    </source>
</evidence>
<dbReference type="Proteomes" id="UP001204643">
    <property type="component" value="Unassembled WGS sequence"/>
</dbReference>
<sequence>MKENPREVVLSNWKRGIRGPALQKEGIIFVLDDFLNLAYDNFYRVTKQCGSTGTLAYRTCQLHYSGDGYKAYMWIESYFDLMKEKEFCPMFVDIVCSKDYKEDLKWMFGRSYSIAEDFRLLQALGEDSVRQDNAAYIIAALEKLEGLLHAQGILFRQINSNDMKLEV</sequence>